<keyword evidence="2" id="KW-0547">Nucleotide-binding</keyword>
<keyword evidence="7" id="KW-0723">Serine/threonine-protein kinase</keyword>
<protein>
    <submittedName>
        <fullName evidence="7">Serine/threonine protein kinase</fullName>
    </submittedName>
</protein>
<evidence type="ECO:0000313" key="8">
    <source>
        <dbReference type="Proteomes" id="UP000517765"/>
    </source>
</evidence>
<dbReference type="PROSITE" id="PS50011">
    <property type="entry name" value="PROTEIN_KINASE_DOM"/>
    <property type="match status" value="1"/>
</dbReference>
<name>A0A7W3WSB0_9ACTN</name>
<dbReference type="SMART" id="SM00220">
    <property type="entry name" value="S_TKc"/>
    <property type="match status" value="1"/>
</dbReference>
<evidence type="ECO:0000256" key="1">
    <source>
        <dbReference type="ARBA" id="ARBA00022679"/>
    </source>
</evidence>
<keyword evidence="1" id="KW-0808">Transferase</keyword>
<dbReference type="InterPro" id="IPR011047">
    <property type="entry name" value="Quinoprotein_ADH-like_sf"/>
</dbReference>
<dbReference type="EMBL" id="JABJXA010000006">
    <property type="protein sequence ID" value="MBB1257598.1"/>
    <property type="molecule type" value="Genomic_DNA"/>
</dbReference>
<reference evidence="8" key="1">
    <citation type="submission" date="2020-05" db="EMBL/GenBank/DDBJ databases">
        <title>Classification of alakaliphilic streptomycetes isolated from an alkaline soil next to Lonar Crater, India and a proposal for the recognition of Streptomyces alkaliterrae sp. nov.</title>
        <authorList>
            <person name="Golinska P."/>
        </authorList>
    </citation>
    <scope>NUCLEOTIDE SEQUENCE [LARGE SCALE GENOMIC DNA]</scope>
    <source>
        <strain evidence="8">OF8</strain>
    </source>
</reference>
<evidence type="ECO:0000256" key="2">
    <source>
        <dbReference type="ARBA" id="ARBA00022741"/>
    </source>
</evidence>
<gene>
    <name evidence="7" type="ORF">H3147_01960</name>
</gene>
<sequence>MGTVYLAVPRGGGPHDLVALKTVRRELESEGDFRVRFRREAEAARAVRSPHVSALVDSDATAERPWLATQYVAGPSLDEAVSRLGPLPVDVVRELGADLARGLAAVHGSRLVHRDLKPGNVVLGGPGPRLIDFGIAQAYDATVLTATGVMVGSPGFMSPEHVAGDRSVTAASDVFCLGAVLCFAATGHGPFDDSELAAIVHRISQGRAELAGLPDELREIVSDCLRQDPAARPTTGELIRALDPATAAARPGASPARREGPFPWPDGVRQLIHTHETAAGRALLAPPTPDTPPPPPAYPAAPPPPKPDDAPPAATGPRRRWRRWAVATGVGLLAGTLAAVLLTLQNRSDDTGRPQGGRSGPAASPEPGAAAPTAPPVFSEMSDFGPKALDRTLRPEGWQPWSASFEQGGAAVECGLGGGVLLCSLYDERRRATWLEAKNAADGTPLWRYPEEGGLGDGERGVGLRGFDLHGRHAYVASSDQAGFDVLDLGDGKPVARLPGRSGYEPTAVRVHKGRVFVAYAGDGGVGAAGNMLFRAFSADDREQLWERVIRNAFPQSLDIVGDRVWITGLEETLTLAPKTGRTLARNPGNCTLPSRGALYVSCDGVRDARTLKKLDDDTPGGIAAVSRDGLILTSSRQSQGARVQAHDIRGTRGGWAFTADADDPVAVVADRVVTLGARGVRVFTLADGTLEASAGTFAGWPIEGGGSVGRPAQPGTALVSGGAFYATFDDGTVLSAPVR</sequence>
<feature type="region of interest" description="Disordered" evidence="5">
    <location>
        <begin position="236"/>
        <end position="267"/>
    </location>
</feature>
<evidence type="ECO:0000256" key="4">
    <source>
        <dbReference type="ARBA" id="ARBA00022840"/>
    </source>
</evidence>
<evidence type="ECO:0000259" key="6">
    <source>
        <dbReference type="PROSITE" id="PS50011"/>
    </source>
</evidence>
<dbReference type="Pfam" id="PF00069">
    <property type="entry name" value="Pkinase"/>
    <property type="match status" value="1"/>
</dbReference>
<dbReference type="GO" id="GO:0005524">
    <property type="term" value="F:ATP binding"/>
    <property type="evidence" value="ECO:0007669"/>
    <property type="project" value="UniProtKB-KW"/>
</dbReference>
<dbReference type="InterPro" id="IPR000719">
    <property type="entry name" value="Prot_kinase_dom"/>
</dbReference>
<dbReference type="CDD" id="cd14014">
    <property type="entry name" value="STKc_PknB_like"/>
    <property type="match status" value="1"/>
</dbReference>
<proteinExistence type="predicted"/>
<feature type="compositionally biased region" description="Low complexity" evidence="5">
    <location>
        <begin position="360"/>
        <end position="372"/>
    </location>
</feature>
<feature type="compositionally biased region" description="Pro residues" evidence="5">
    <location>
        <begin position="286"/>
        <end position="305"/>
    </location>
</feature>
<dbReference type="SUPFAM" id="SSF50998">
    <property type="entry name" value="Quinoprotein alcohol dehydrogenase-like"/>
    <property type="match status" value="1"/>
</dbReference>
<dbReference type="AlphaFoldDB" id="A0A7W3WSB0"/>
<keyword evidence="3 7" id="KW-0418">Kinase</keyword>
<dbReference type="SUPFAM" id="SSF56112">
    <property type="entry name" value="Protein kinase-like (PK-like)"/>
    <property type="match status" value="1"/>
</dbReference>
<dbReference type="Proteomes" id="UP000517765">
    <property type="component" value="Unassembled WGS sequence"/>
</dbReference>
<dbReference type="InterPro" id="IPR011009">
    <property type="entry name" value="Kinase-like_dom_sf"/>
</dbReference>
<dbReference type="PROSITE" id="PS00108">
    <property type="entry name" value="PROTEIN_KINASE_ST"/>
    <property type="match status" value="1"/>
</dbReference>
<dbReference type="Gene3D" id="1.10.510.10">
    <property type="entry name" value="Transferase(Phosphotransferase) domain 1"/>
    <property type="match status" value="1"/>
</dbReference>
<accession>A0A7W3WSB0</accession>
<organism evidence="7 8">
    <name type="scientific">Streptomyces alkaliterrae</name>
    <dbReference type="NCBI Taxonomy" id="2213162"/>
    <lineage>
        <taxon>Bacteria</taxon>
        <taxon>Bacillati</taxon>
        <taxon>Actinomycetota</taxon>
        <taxon>Actinomycetes</taxon>
        <taxon>Kitasatosporales</taxon>
        <taxon>Streptomycetaceae</taxon>
        <taxon>Streptomyces</taxon>
    </lineage>
</organism>
<evidence type="ECO:0000256" key="3">
    <source>
        <dbReference type="ARBA" id="ARBA00022777"/>
    </source>
</evidence>
<feature type="compositionally biased region" description="Low complexity" evidence="5">
    <location>
        <begin position="241"/>
        <end position="255"/>
    </location>
</feature>
<dbReference type="Gene3D" id="3.30.200.20">
    <property type="entry name" value="Phosphorylase Kinase, domain 1"/>
    <property type="match status" value="1"/>
</dbReference>
<feature type="region of interest" description="Disordered" evidence="5">
    <location>
        <begin position="347"/>
        <end position="393"/>
    </location>
</feature>
<feature type="domain" description="Protein kinase" evidence="6">
    <location>
        <begin position="1"/>
        <end position="246"/>
    </location>
</feature>
<dbReference type="InterPro" id="IPR008271">
    <property type="entry name" value="Ser/Thr_kinase_AS"/>
</dbReference>
<dbReference type="PANTHER" id="PTHR43289:SF34">
    <property type="entry name" value="SERINE_THREONINE-PROTEIN KINASE YBDM-RELATED"/>
    <property type="match status" value="1"/>
</dbReference>
<dbReference type="GO" id="GO:0004674">
    <property type="term" value="F:protein serine/threonine kinase activity"/>
    <property type="evidence" value="ECO:0007669"/>
    <property type="project" value="UniProtKB-KW"/>
</dbReference>
<dbReference type="PANTHER" id="PTHR43289">
    <property type="entry name" value="MITOGEN-ACTIVATED PROTEIN KINASE KINASE KINASE 20-RELATED"/>
    <property type="match status" value="1"/>
</dbReference>
<keyword evidence="4" id="KW-0067">ATP-binding</keyword>
<evidence type="ECO:0000313" key="7">
    <source>
        <dbReference type="EMBL" id="MBB1257598.1"/>
    </source>
</evidence>
<evidence type="ECO:0000256" key="5">
    <source>
        <dbReference type="SAM" id="MobiDB-lite"/>
    </source>
</evidence>
<feature type="region of interest" description="Disordered" evidence="5">
    <location>
        <begin position="283"/>
        <end position="318"/>
    </location>
</feature>
<comment type="caution">
    <text evidence="7">The sequence shown here is derived from an EMBL/GenBank/DDBJ whole genome shotgun (WGS) entry which is preliminary data.</text>
</comment>